<reference evidence="2" key="1">
    <citation type="journal article" date="2020" name="Cell">
        <title>Large-Scale Comparative Analyses of Tick Genomes Elucidate Their Genetic Diversity and Vector Capacities.</title>
        <authorList>
            <consortium name="Tick Genome and Microbiome Consortium (TIGMIC)"/>
            <person name="Jia N."/>
            <person name="Wang J."/>
            <person name="Shi W."/>
            <person name="Du L."/>
            <person name="Sun Y."/>
            <person name="Zhan W."/>
            <person name="Jiang J.F."/>
            <person name="Wang Q."/>
            <person name="Zhang B."/>
            <person name="Ji P."/>
            <person name="Bell-Sakyi L."/>
            <person name="Cui X.M."/>
            <person name="Yuan T.T."/>
            <person name="Jiang B.G."/>
            <person name="Yang W.F."/>
            <person name="Lam T.T."/>
            <person name="Chang Q.C."/>
            <person name="Ding S.J."/>
            <person name="Wang X.J."/>
            <person name="Zhu J.G."/>
            <person name="Ruan X.D."/>
            <person name="Zhao L."/>
            <person name="Wei J.T."/>
            <person name="Ye R.Z."/>
            <person name="Que T.C."/>
            <person name="Du C.H."/>
            <person name="Zhou Y.H."/>
            <person name="Cheng J.X."/>
            <person name="Dai P.F."/>
            <person name="Guo W.B."/>
            <person name="Han X.H."/>
            <person name="Huang E.J."/>
            <person name="Li L.F."/>
            <person name="Wei W."/>
            <person name="Gao Y.C."/>
            <person name="Liu J.Z."/>
            <person name="Shao H.Z."/>
            <person name="Wang X."/>
            <person name="Wang C.C."/>
            <person name="Yang T.C."/>
            <person name="Huo Q.B."/>
            <person name="Li W."/>
            <person name="Chen H.Y."/>
            <person name="Chen S.E."/>
            <person name="Zhou L.G."/>
            <person name="Ni X.B."/>
            <person name="Tian J.H."/>
            <person name="Sheng Y."/>
            <person name="Liu T."/>
            <person name="Pan Y.S."/>
            <person name="Xia L.Y."/>
            <person name="Li J."/>
            <person name="Zhao F."/>
            <person name="Cao W.C."/>
        </authorList>
    </citation>
    <scope>NUCLEOTIDE SEQUENCE</scope>
    <source>
        <strain evidence="2">Rsan-2018</strain>
    </source>
</reference>
<dbReference type="Proteomes" id="UP000821837">
    <property type="component" value="Chromosome 8"/>
</dbReference>
<dbReference type="AlphaFoldDB" id="A0A9D4SQN2"/>
<keyword evidence="3" id="KW-1185">Reference proteome</keyword>
<dbReference type="EMBL" id="JABSTV010001254">
    <property type="protein sequence ID" value="KAH7939921.1"/>
    <property type="molecule type" value="Genomic_DNA"/>
</dbReference>
<evidence type="ECO:0000313" key="3">
    <source>
        <dbReference type="Proteomes" id="UP000821837"/>
    </source>
</evidence>
<reference evidence="2" key="2">
    <citation type="submission" date="2021-09" db="EMBL/GenBank/DDBJ databases">
        <authorList>
            <person name="Jia N."/>
            <person name="Wang J."/>
            <person name="Shi W."/>
            <person name="Du L."/>
            <person name="Sun Y."/>
            <person name="Zhan W."/>
            <person name="Jiang J."/>
            <person name="Wang Q."/>
            <person name="Zhang B."/>
            <person name="Ji P."/>
            <person name="Sakyi L.B."/>
            <person name="Cui X."/>
            <person name="Yuan T."/>
            <person name="Jiang B."/>
            <person name="Yang W."/>
            <person name="Lam T.T.-Y."/>
            <person name="Chang Q."/>
            <person name="Ding S."/>
            <person name="Wang X."/>
            <person name="Zhu J."/>
            <person name="Ruan X."/>
            <person name="Zhao L."/>
            <person name="Wei J."/>
            <person name="Que T."/>
            <person name="Du C."/>
            <person name="Cheng J."/>
            <person name="Dai P."/>
            <person name="Han X."/>
            <person name="Huang E."/>
            <person name="Gao Y."/>
            <person name="Liu J."/>
            <person name="Shao H."/>
            <person name="Ye R."/>
            <person name="Li L."/>
            <person name="Wei W."/>
            <person name="Wang X."/>
            <person name="Wang C."/>
            <person name="Huo Q."/>
            <person name="Li W."/>
            <person name="Guo W."/>
            <person name="Chen H."/>
            <person name="Chen S."/>
            <person name="Zhou L."/>
            <person name="Zhou L."/>
            <person name="Ni X."/>
            <person name="Tian J."/>
            <person name="Zhou Y."/>
            <person name="Sheng Y."/>
            <person name="Liu T."/>
            <person name="Pan Y."/>
            <person name="Xia L."/>
            <person name="Li J."/>
            <person name="Zhao F."/>
            <person name="Cao W."/>
        </authorList>
    </citation>
    <scope>NUCLEOTIDE SEQUENCE</scope>
    <source>
        <strain evidence="2">Rsan-2018</strain>
        <tissue evidence="2">Larvae</tissue>
    </source>
</reference>
<sequence length="66" mass="7486">MCHSEMWKGTLIKEMTEAGEEEKCWQRLQEISARMAPPMDHRSVDGGWSHRSHGHRYSANSGGLSS</sequence>
<evidence type="ECO:0000256" key="1">
    <source>
        <dbReference type="SAM" id="MobiDB-lite"/>
    </source>
</evidence>
<comment type="caution">
    <text evidence="2">The sequence shown here is derived from an EMBL/GenBank/DDBJ whole genome shotgun (WGS) entry which is preliminary data.</text>
</comment>
<name>A0A9D4SQN2_RHISA</name>
<organism evidence="2 3">
    <name type="scientific">Rhipicephalus sanguineus</name>
    <name type="common">Brown dog tick</name>
    <name type="synonym">Ixodes sanguineus</name>
    <dbReference type="NCBI Taxonomy" id="34632"/>
    <lineage>
        <taxon>Eukaryota</taxon>
        <taxon>Metazoa</taxon>
        <taxon>Ecdysozoa</taxon>
        <taxon>Arthropoda</taxon>
        <taxon>Chelicerata</taxon>
        <taxon>Arachnida</taxon>
        <taxon>Acari</taxon>
        <taxon>Parasitiformes</taxon>
        <taxon>Ixodida</taxon>
        <taxon>Ixodoidea</taxon>
        <taxon>Ixodidae</taxon>
        <taxon>Rhipicephalinae</taxon>
        <taxon>Rhipicephalus</taxon>
        <taxon>Rhipicephalus</taxon>
    </lineage>
</organism>
<evidence type="ECO:0000313" key="2">
    <source>
        <dbReference type="EMBL" id="KAH7939921.1"/>
    </source>
</evidence>
<proteinExistence type="predicted"/>
<feature type="region of interest" description="Disordered" evidence="1">
    <location>
        <begin position="35"/>
        <end position="66"/>
    </location>
</feature>
<protein>
    <submittedName>
        <fullName evidence="2">Uncharacterized protein</fullName>
    </submittedName>
</protein>
<gene>
    <name evidence="2" type="ORF">HPB52_019383</name>
</gene>
<accession>A0A9D4SQN2</accession>